<organism evidence="2 3">
    <name type="scientific">Hymenobacter qilianensis</name>
    <dbReference type="NCBI Taxonomy" id="1385715"/>
    <lineage>
        <taxon>Bacteria</taxon>
        <taxon>Pseudomonadati</taxon>
        <taxon>Bacteroidota</taxon>
        <taxon>Cytophagia</taxon>
        <taxon>Cytophagales</taxon>
        <taxon>Hymenobacteraceae</taxon>
        <taxon>Hymenobacter</taxon>
    </lineage>
</organism>
<sequence length="238" mass="25297">MKLFLLLGALSALLLGTSPAEAQKIIEKKAPLSSKQRLVLDLQQASSIQIKGGSGKEVAVRASVTINQNKLNDALLLTLNTQGDEVRVKSAFDKEMLRNSKEADCPDGEGYSTWNDTGDNGKGSYRLCARIDYVIEVPAGATVQVNTISGNIEVKGLNGPLEAKSISGFVDVSWPAAKGAEVALKTITGEVYTNQDIALNGNKNNSPVGYQVRGTLGSSGPAIRLESISGDVFFRKQN</sequence>
<evidence type="ECO:0000256" key="1">
    <source>
        <dbReference type="SAM" id="SignalP"/>
    </source>
</evidence>
<dbReference type="Proteomes" id="UP000516093">
    <property type="component" value="Chromosome"/>
</dbReference>
<keyword evidence="1" id="KW-0732">Signal</keyword>
<dbReference type="RefSeq" id="WP_187733030.1">
    <property type="nucleotide sequence ID" value="NZ_BMFN01000002.1"/>
</dbReference>
<feature type="chain" id="PRO_5028994310" description="DUF4097 family beta strand repeat protein" evidence="1">
    <location>
        <begin position="23"/>
        <end position="238"/>
    </location>
</feature>
<reference evidence="2 3" key="1">
    <citation type="submission" date="2020-08" db="EMBL/GenBank/DDBJ databases">
        <title>Genome sequence of Hymenobacter qilianensis JCM 19763T.</title>
        <authorList>
            <person name="Hyun D.-W."/>
            <person name="Bae J.-W."/>
        </authorList>
    </citation>
    <scope>NUCLEOTIDE SEQUENCE [LARGE SCALE GENOMIC DNA]</scope>
    <source>
        <strain evidence="2 3">JCM 19763</strain>
    </source>
</reference>
<evidence type="ECO:0000313" key="3">
    <source>
        <dbReference type="Proteomes" id="UP000516093"/>
    </source>
</evidence>
<feature type="signal peptide" evidence="1">
    <location>
        <begin position="1"/>
        <end position="22"/>
    </location>
</feature>
<dbReference type="KEGG" id="hqi:H9L05_03370"/>
<proteinExistence type="predicted"/>
<name>A0A7H0GWX6_9BACT</name>
<evidence type="ECO:0008006" key="4">
    <source>
        <dbReference type="Google" id="ProtNLM"/>
    </source>
</evidence>
<dbReference type="EMBL" id="CP060784">
    <property type="protein sequence ID" value="QNP52792.1"/>
    <property type="molecule type" value="Genomic_DNA"/>
</dbReference>
<keyword evidence="3" id="KW-1185">Reference proteome</keyword>
<protein>
    <recommendedName>
        <fullName evidence="4">DUF4097 family beta strand repeat protein</fullName>
    </recommendedName>
</protein>
<gene>
    <name evidence="2" type="ORF">H9L05_03370</name>
</gene>
<evidence type="ECO:0000313" key="2">
    <source>
        <dbReference type="EMBL" id="QNP52792.1"/>
    </source>
</evidence>
<dbReference type="AlphaFoldDB" id="A0A7H0GWX6"/>
<accession>A0A7H0GWX6</accession>